<organism evidence="3 4">
    <name type="scientific">Glycine soja</name>
    <name type="common">Wild soybean</name>
    <dbReference type="NCBI Taxonomy" id="3848"/>
    <lineage>
        <taxon>Eukaryota</taxon>
        <taxon>Viridiplantae</taxon>
        <taxon>Streptophyta</taxon>
        <taxon>Embryophyta</taxon>
        <taxon>Tracheophyta</taxon>
        <taxon>Spermatophyta</taxon>
        <taxon>Magnoliopsida</taxon>
        <taxon>eudicotyledons</taxon>
        <taxon>Gunneridae</taxon>
        <taxon>Pentapetalae</taxon>
        <taxon>rosids</taxon>
        <taxon>fabids</taxon>
        <taxon>Fabales</taxon>
        <taxon>Fabaceae</taxon>
        <taxon>Papilionoideae</taxon>
        <taxon>50 kb inversion clade</taxon>
        <taxon>NPAAA clade</taxon>
        <taxon>indigoferoid/millettioid clade</taxon>
        <taxon>Phaseoleae</taxon>
        <taxon>Glycine</taxon>
        <taxon>Glycine subgen. Soja</taxon>
    </lineage>
</organism>
<dbReference type="PROSITE" id="PS50076">
    <property type="entry name" value="DNAJ_2"/>
    <property type="match status" value="1"/>
</dbReference>
<dbReference type="Proteomes" id="UP000289340">
    <property type="component" value="Chromosome 10"/>
</dbReference>
<dbReference type="Pfam" id="PF00226">
    <property type="entry name" value="DnaJ"/>
    <property type="match status" value="1"/>
</dbReference>
<reference evidence="3 4" key="1">
    <citation type="submission" date="2018-09" db="EMBL/GenBank/DDBJ databases">
        <title>A high-quality reference genome of wild soybean provides a powerful tool to mine soybean genomes.</title>
        <authorList>
            <person name="Xie M."/>
            <person name="Chung C.Y.L."/>
            <person name="Li M.-W."/>
            <person name="Wong F.-L."/>
            <person name="Chan T.-F."/>
            <person name="Lam H.-M."/>
        </authorList>
    </citation>
    <scope>NUCLEOTIDE SEQUENCE [LARGE SCALE GENOMIC DNA]</scope>
    <source>
        <strain evidence="4">cv. W05</strain>
        <tissue evidence="3">Hypocotyl of etiolated seedlings</tissue>
    </source>
</reference>
<evidence type="ECO:0000313" key="3">
    <source>
        <dbReference type="EMBL" id="RZB87478.1"/>
    </source>
</evidence>
<gene>
    <name evidence="3" type="ORF">D0Y65_027203</name>
</gene>
<dbReference type="Gene3D" id="1.10.287.110">
    <property type="entry name" value="DnaJ domain"/>
    <property type="match status" value="1"/>
</dbReference>
<evidence type="ECO:0000313" key="4">
    <source>
        <dbReference type="Proteomes" id="UP000289340"/>
    </source>
</evidence>
<dbReference type="SUPFAM" id="SSF46565">
    <property type="entry name" value="Chaperone J-domain"/>
    <property type="match status" value="1"/>
</dbReference>
<sequence>MEFNKDEAVRARQVAEARMQRGEFVEALKFATKAKKLCADVVNITHVITICEVHNAAKKKLSATDLDWYAILQIEGLADEAAIKKQYRRLALLLHPDKNKFAGAEAAFKLVGQAKGVLSDQAKRSLFDKNFGASVRGAAVKSTGSKKQVRQKTFWTCCQHCNAKYQYSIPFLNATLRCQQCLKTFKAGAIPFVVQKESPVHGPPKPASENTGGNPLGRDHAGTFGRSNPVPMKKCAAGVGVHCEGEKSKDGCVPASRGMDPQTSKNVGSKRVWQSAPDSGESFKAGNGDEMKDAYVQENAVDPSRLNAGRSSRKKQHF</sequence>
<feature type="region of interest" description="Disordered" evidence="1">
    <location>
        <begin position="250"/>
        <end position="318"/>
    </location>
</feature>
<keyword evidence="4" id="KW-1185">Reference proteome</keyword>
<proteinExistence type="predicted"/>
<dbReference type="Gramene" id="XM_028328129.1">
    <property type="protein sequence ID" value="XP_028183930.1"/>
    <property type="gene ID" value="LOC114370736"/>
</dbReference>
<comment type="caution">
    <text evidence="3">The sequence shown here is derived from an EMBL/GenBank/DDBJ whole genome shotgun (WGS) entry which is preliminary data.</text>
</comment>
<accession>A0A445IN34</accession>
<feature type="region of interest" description="Disordered" evidence="1">
    <location>
        <begin position="198"/>
        <end position="228"/>
    </location>
</feature>
<dbReference type="EMBL" id="QZWG01000010">
    <property type="protein sequence ID" value="RZB87478.1"/>
    <property type="molecule type" value="Genomic_DNA"/>
</dbReference>
<dbReference type="Gramene" id="XM_028328128.1">
    <property type="protein sequence ID" value="XP_028183929.1"/>
    <property type="gene ID" value="LOC114370736"/>
</dbReference>
<evidence type="ECO:0000256" key="1">
    <source>
        <dbReference type="SAM" id="MobiDB-lite"/>
    </source>
</evidence>
<protein>
    <submittedName>
        <fullName evidence="3">Chaperone protein DnaJ</fullName>
    </submittedName>
</protein>
<dbReference type="InterPro" id="IPR001623">
    <property type="entry name" value="DnaJ_domain"/>
</dbReference>
<dbReference type="PANTHER" id="PTHR44137">
    <property type="entry name" value="BNAC03G44070D PROTEIN"/>
    <property type="match status" value="1"/>
</dbReference>
<name>A0A445IN34_GLYSO</name>
<feature type="domain" description="J" evidence="2">
    <location>
        <begin position="67"/>
        <end position="131"/>
    </location>
</feature>
<dbReference type="PRINTS" id="PR00625">
    <property type="entry name" value="JDOMAIN"/>
</dbReference>
<dbReference type="AlphaFoldDB" id="A0A445IN34"/>
<dbReference type="PANTHER" id="PTHR44137:SF57">
    <property type="entry name" value="CHAPERONE DNAJ-DOMAIN PROTEIN"/>
    <property type="match status" value="1"/>
</dbReference>
<dbReference type="CDD" id="cd06257">
    <property type="entry name" value="DnaJ"/>
    <property type="match status" value="1"/>
</dbReference>
<evidence type="ECO:0000259" key="2">
    <source>
        <dbReference type="PROSITE" id="PS50076"/>
    </source>
</evidence>
<dbReference type="SMART" id="SM00271">
    <property type="entry name" value="DnaJ"/>
    <property type="match status" value="1"/>
</dbReference>
<dbReference type="InterPro" id="IPR036869">
    <property type="entry name" value="J_dom_sf"/>
</dbReference>